<gene>
    <name evidence="7" type="ORF">PCOR1329_LOCUS52550</name>
</gene>
<proteinExistence type="predicted"/>
<dbReference type="SUPFAM" id="SSF56112">
    <property type="entry name" value="Protein kinase-like (PK-like)"/>
    <property type="match status" value="1"/>
</dbReference>
<keyword evidence="4 5" id="KW-0067">ATP-binding</keyword>
<dbReference type="EMBL" id="CAUYUJ010016394">
    <property type="protein sequence ID" value="CAK0864769.1"/>
    <property type="molecule type" value="Genomic_DNA"/>
</dbReference>
<comment type="caution">
    <text evidence="7">The sequence shown here is derived from an EMBL/GenBank/DDBJ whole genome shotgun (WGS) entry which is preliminary data.</text>
</comment>
<dbReference type="Pfam" id="PF00069">
    <property type="entry name" value="Pkinase"/>
    <property type="match status" value="1"/>
</dbReference>
<keyword evidence="3" id="KW-0418">Kinase</keyword>
<keyword evidence="1" id="KW-0808">Transferase</keyword>
<keyword evidence="8" id="KW-1185">Reference proteome</keyword>
<evidence type="ECO:0000256" key="2">
    <source>
        <dbReference type="ARBA" id="ARBA00022741"/>
    </source>
</evidence>
<sequence>MSQETIQVGLELAEQFRQYRLALPDKSTIVASSRTLGKRIARVLSGHGHLISYASQATDLGLDTTAGRRRSAKKTTARRDKTRRRYGRILRLRQLGTKVHTEASGLWSTGALPQAAYGHQAAGVPPSLVLALRRQASSAFAGTKKGRCLTSTLACTLQDRDPAIQFPVGLIMTWFETWFSHPELHPAIRLAWPVIKQKALHNQNASWNRVRGPIGAVIATLHQMRWISHSPEAWERPIDNGSDTWTFPPYGSEDFKVADAMELVDDFIQDRKAQLWALAANHVDSSDLHHGADFSGVTRELHRFEQQAETDPWAATLTVATGGQWSSPILMAWTASHLEQDPDRLRSWDEAFAAAGNAAADALANQASARGQDLTPNGWHHGASVAAETSAEGDGAQVAGYILDKRIGKGSYATVWRGRAESSDEAVAVKVISRQTVTETGQLRSEVEVLRRISHPNIVRFRDLKKSASHFYLVLEYCAGGDLSRFLKERGRVAEDPAGRLLAQIACGLCALHRENVLHRDLKPQNILLCDSSDAPALKIADFGFARGLQPQDMAATVCGSPLYMAPEILRHEPYDAKADLWSVGAILYELLMGRPPFSGANPMQLLANIEKQDPRNSPLSVPRARGQCAPCAASLSLRPHCP</sequence>
<name>A0ABN9UXV1_9DINO</name>
<accession>A0ABN9UXV1</accession>
<evidence type="ECO:0000256" key="4">
    <source>
        <dbReference type="ARBA" id="ARBA00022840"/>
    </source>
</evidence>
<dbReference type="PROSITE" id="PS00107">
    <property type="entry name" value="PROTEIN_KINASE_ATP"/>
    <property type="match status" value="1"/>
</dbReference>
<dbReference type="SMART" id="SM00220">
    <property type="entry name" value="S_TKc"/>
    <property type="match status" value="1"/>
</dbReference>
<evidence type="ECO:0000313" key="7">
    <source>
        <dbReference type="EMBL" id="CAK0864769.1"/>
    </source>
</evidence>
<dbReference type="InterPro" id="IPR045269">
    <property type="entry name" value="Atg1-like"/>
</dbReference>
<evidence type="ECO:0000256" key="5">
    <source>
        <dbReference type="PROSITE-ProRule" id="PRU10141"/>
    </source>
</evidence>
<evidence type="ECO:0000259" key="6">
    <source>
        <dbReference type="PROSITE" id="PS50011"/>
    </source>
</evidence>
<evidence type="ECO:0000313" key="8">
    <source>
        <dbReference type="Proteomes" id="UP001189429"/>
    </source>
</evidence>
<dbReference type="InterPro" id="IPR011009">
    <property type="entry name" value="Kinase-like_dom_sf"/>
</dbReference>
<dbReference type="PROSITE" id="PS50011">
    <property type="entry name" value="PROTEIN_KINASE_DOM"/>
    <property type="match status" value="1"/>
</dbReference>
<evidence type="ECO:0000256" key="1">
    <source>
        <dbReference type="ARBA" id="ARBA00022679"/>
    </source>
</evidence>
<feature type="binding site" evidence="5">
    <location>
        <position position="430"/>
    </location>
    <ligand>
        <name>ATP</name>
        <dbReference type="ChEBI" id="CHEBI:30616"/>
    </ligand>
</feature>
<organism evidence="7 8">
    <name type="scientific">Prorocentrum cordatum</name>
    <dbReference type="NCBI Taxonomy" id="2364126"/>
    <lineage>
        <taxon>Eukaryota</taxon>
        <taxon>Sar</taxon>
        <taxon>Alveolata</taxon>
        <taxon>Dinophyceae</taxon>
        <taxon>Prorocentrales</taxon>
        <taxon>Prorocentraceae</taxon>
        <taxon>Prorocentrum</taxon>
    </lineage>
</organism>
<evidence type="ECO:0000256" key="3">
    <source>
        <dbReference type="ARBA" id="ARBA00022777"/>
    </source>
</evidence>
<dbReference type="InterPro" id="IPR008271">
    <property type="entry name" value="Ser/Thr_kinase_AS"/>
</dbReference>
<keyword evidence="2 5" id="KW-0547">Nucleotide-binding</keyword>
<protein>
    <recommendedName>
        <fullName evidence="6">Protein kinase domain-containing protein</fullName>
    </recommendedName>
</protein>
<reference evidence="7" key="1">
    <citation type="submission" date="2023-10" db="EMBL/GenBank/DDBJ databases">
        <authorList>
            <person name="Chen Y."/>
            <person name="Shah S."/>
            <person name="Dougan E. K."/>
            <person name="Thang M."/>
            <person name="Chan C."/>
        </authorList>
    </citation>
    <scope>NUCLEOTIDE SEQUENCE [LARGE SCALE GENOMIC DNA]</scope>
</reference>
<feature type="domain" description="Protein kinase" evidence="6">
    <location>
        <begin position="401"/>
        <end position="643"/>
    </location>
</feature>
<dbReference type="InterPro" id="IPR017441">
    <property type="entry name" value="Protein_kinase_ATP_BS"/>
</dbReference>
<dbReference type="InterPro" id="IPR000719">
    <property type="entry name" value="Prot_kinase_dom"/>
</dbReference>
<dbReference type="PROSITE" id="PS00108">
    <property type="entry name" value="PROTEIN_KINASE_ST"/>
    <property type="match status" value="1"/>
</dbReference>
<dbReference type="PANTHER" id="PTHR24348:SF22">
    <property type="entry name" value="NON-SPECIFIC SERINE_THREONINE PROTEIN KINASE"/>
    <property type="match status" value="1"/>
</dbReference>
<dbReference type="Proteomes" id="UP001189429">
    <property type="component" value="Unassembled WGS sequence"/>
</dbReference>
<dbReference type="Gene3D" id="1.10.510.10">
    <property type="entry name" value="Transferase(Phosphotransferase) domain 1"/>
    <property type="match status" value="1"/>
</dbReference>
<dbReference type="PANTHER" id="PTHR24348">
    <property type="entry name" value="SERINE/THREONINE-PROTEIN KINASE UNC-51-RELATED"/>
    <property type="match status" value="1"/>
</dbReference>